<keyword evidence="6 7" id="KW-0472">Membrane</keyword>
<evidence type="ECO:0000256" key="1">
    <source>
        <dbReference type="ARBA" id="ARBA00004651"/>
    </source>
</evidence>
<accession>A0A967EZ90</accession>
<feature type="transmembrane region" description="Helical" evidence="7">
    <location>
        <begin position="12"/>
        <end position="30"/>
    </location>
</feature>
<evidence type="ECO:0000313" key="10">
    <source>
        <dbReference type="Proteomes" id="UP000761264"/>
    </source>
</evidence>
<feature type="transmembrane region" description="Helical" evidence="7">
    <location>
        <begin position="285"/>
        <end position="308"/>
    </location>
</feature>
<protein>
    <submittedName>
        <fullName evidence="9">ABC transporter permease</fullName>
    </submittedName>
</protein>
<dbReference type="InterPro" id="IPR045621">
    <property type="entry name" value="BPD_transp_1_N"/>
</dbReference>
<organism evidence="9 10">
    <name type="scientific">Pelagibius litoralis</name>
    <dbReference type="NCBI Taxonomy" id="374515"/>
    <lineage>
        <taxon>Bacteria</taxon>
        <taxon>Pseudomonadati</taxon>
        <taxon>Pseudomonadota</taxon>
        <taxon>Alphaproteobacteria</taxon>
        <taxon>Rhodospirillales</taxon>
        <taxon>Rhodovibrionaceae</taxon>
        <taxon>Pelagibius</taxon>
    </lineage>
</organism>
<dbReference type="InterPro" id="IPR035906">
    <property type="entry name" value="MetI-like_sf"/>
</dbReference>
<feature type="transmembrane region" description="Helical" evidence="7">
    <location>
        <begin position="136"/>
        <end position="159"/>
    </location>
</feature>
<feature type="domain" description="ABC transmembrane type-1" evidence="8">
    <location>
        <begin position="97"/>
        <end position="301"/>
    </location>
</feature>
<evidence type="ECO:0000256" key="6">
    <source>
        <dbReference type="ARBA" id="ARBA00023136"/>
    </source>
</evidence>
<evidence type="ECO:0000256" key="2">
    <source>
        <dbReference type="ARBA" id="ARBA00022448"/>
    </source>
</evidence>
<dbReference type="PANTHER" id="PTHR43163">
    <property type="entry name" value="DIPEPTIDE TRANSPORT SYSTEM PERMEASE PROTEIN DPPB-RELATED"/>
    <property type="match status" value="1"/>
</dbReference>
<evidence type="ECO:0000256" key="7">
    <source>
        <dbReference type="RuleBase" id="RU363032"/>
    </source>
</evidence>
<dbReference type="SUPFAM" id="SSF161098">
    <property type="entry name" value="MetI-like"/>
    <property type="match status" value="1"/>
</dbReference>
<evidence type="ECO:0000313" key="9">
    <source>
        <dbReference type="EMBL" id="NIA70166.1"/>
    </source>
</evidence>
<gene>
    <name evidence="9" type="ORF">HBA54_16285</name>
</gene>
<name>A0A967EZ90_9PROT</name>
<reference evidence="9" key="1">
    <citation type="submission" date="2020-03" db="EMBL/GenBank/DDBJ databases">
        <title>Genome of Pelagibius litoralis DSM 21314T.</title>
        <authorList>
            <person name="Wang G."/>
        </authorList>
    </citation>
    <scope>NUCLEOTIDE SEQUENCE</scope>
    <source>
        <strain evidence="9">DSM 21314</strain>
    </source>
</reference>
<dbReference type="RefSeq" id="WP_167226488.1">
    <property type="nucleotide sequence ID" value="NZ_JAAQPH010000012.1"/>
</dbReference>
<keyword evidence="2 7" id="KW-0813">Transport</keyword>
<comment type="similarity">
    <text evidence="7">Belongs to the binding-protein-dependent transport system permease family.</text>
</comment>
<dbReference type="Pfam" id="PF19300">
    <property type="entry name" value="BPD_transp_1_N"/>
    <property type="match status" value="1"/>
</dbReference>
<keyword evidence="10" id="KW-1185">Reference proteome</keyword>
<evidence type="ECO:0000256" key="4">
    <source>
        <dbReference type="ARBA" id="ARBA00022692"/>
    </source>
</evidence>
<dbReference type="Pfam" id="PF00528">
    <property type="entry name" value="BPD_transp_1"/>
    <property type="match status" value="1"/>
</dbReference>
<dbReference type="AlphaFoldDB" id="A0A967EZ90"/>
<dbReference type="Proteomes" id="UP000761264">
    <property type="component" value="Unassembled WGS sequence"/>
</dbReference>
<dbReference type="PANTHER" id="PTHR43163:SF6">
    <property type="entry name" value="DIPEPTIDE TRANSPORT SYSTEM PERMEASE PROTEIN DPPB-RELATED"/>
    <property type="match status" value="1"/>
</dbReference>
<dbReference type="PROSITE" id="PS50928">
    <property type="entry name" value="ABC_TM1"/>
    <property type="match status" value="1"/>
</dbReference>
<feature type="transmembrane region" description="Helical" evidence="7">
    <location>
        <begin position="243"/>
        <end position="265"/>
    </location>
</feature>
<sequence>MLAYLARRLTESFFVLAVMSAVIFALIGLMPGDPIDVMIFSDPEMTPADAARLRALYGLDRPITDRYFTWLGSALQGDFGYSRLYNQPTLDILLPRLGNTIVLMGLSFFFALVIALPAGIYAATRPQSLSDHGINLLAFAGISIPPFWLAILLIMLFSVTLGWLPAGGMGEGHSFWSDLRFLVLPVIALTIATVGGVIRFMRAAALETLRQDYVRTARAKGLSGQQIVVGHVLRNAMIPVATILALQMGNLFSGALITETIFAYLGMGKTIYDSIIGNDYNVALVGLLLATVTTLLANLVADLAYTWLDPRISYQ</sequence>
<feature type="transmembrane region" description="Helical" evidence="7">
    <location>
        <begin position="101"/>
        <end position="124"/>
    </location>
</feature>
<feature type="transmembrane region" description="Helical" evidence="7">
    <location>
        <begin position="179"/>
        <end position="201"/>
    </location>
</feature>
<comment type="subcellular location">
    <subcellularLocation>
        <location evidence="1 7">Cell membrane</location>
        <topology evidence="1 7">Multi-pass membrane protein</topology>
    </subcellularLocation>
</comment>
<keyword evidence="4 7" id="KW-0812">Transmembrane</keyword>
<dbReference type="GO" id="GO:0071916">
    <property type="term" value="F:dipeptide transmembrane transporter activity"/>
    <property type="evidence" value="ECO:0007669"/>
    <property type="project" value="TreeGrafter"/>
</dbReference>
<dbReference type="GO" id="GO:0005886">
    <property type="term" value="C:plasma membrane"/>
    <property type="evidence" value="ECO:0007669"/>
    <property type="project" value="UniProtKB-SubCell"/>
</dbReference>
<dbReference type="CDD" id="cd06261">
    <property type="entry name" value="TM_PBP2"/>
    <property type="match status" value="1"/>
</dbReference>
<proteinExistence type="inferred from homology"/>
<evidence type="ECO:0000256" key="3">
    <source>
        <dbReference type="ARBA" id="ARBA00022475"/>
    </source>
</evidence>
<dbReference type="EMBL" id="JAAQPH010000012">
    <property type="protein sequence ID" value="NIA70166.1"/>
    <property type="molecule type" value="Genomic_DNA"/>
</dbReference>
<dbReference type="Gene3D" id="1.10.3720.10">
    <property type="entry name" value="MetI-like"/>
    <property type="match status" value="1"/>
</dbReference>
<dbReference type="InterPro" id="IPR000515">
    <property type="entry name" value="MetI-like"/>
</dbReference>
<evidence type="ECO:0000259" key="8">
    <source>
        <dbReference type="PROSITE" id="PS50928"/>
    </source>
</evidence>
<comment type="caution">
    <text evidence="9">The sequence shown here is derived from an EMBL/GenBank/DDBJ whole genome shotgun (WGS) entry which is preliminary data.</text>
</comment>
<keyword evidence="3" id="KW-1003">Cell membrane</keyword>
<evidence type="ECO:0000256" key="5">
    <source>
        <dbReference type="ARBA" id="ARBA00022989"/>
    </source>
</evidence>
<keyword evidence="5 7" id="KW-1133">Transmembrane helix</keyword>